<proteinExistence type="predicted"/>
<sequence>MANRKIREKLVLKPVDEGHLEQFNKLLRYVFQVTSKDLLEGGYEDGELIRSKLPMLERADVFGWFNGDNLVSQVCIYPCTVNIHGRIYDMGGITGVGTYPEYAGIGLMSDLLRVALKSMREKRQWISYLYPYNIPFYRHKGWEIMSDMVSFTVSDAKLPKQVDVPGYVERGEIDHPDVLKTYDHFARRTHGALIRNEDDWEEYWRWENEEERIAAVYYNEKREPTGFVIYWVEQDIFHIKEMVYLDMESRKGLWNFIGAHYSMIDEVQGKIYKNEPLAFFLDDSEITETITPYYMARIVDVKAFLELFPFIGLKTPFHFVVSDPVAEWNNGIFCVAGTENGKNRITDEPLGNPIALSIQTLSALLMNYRSASYFADLERIRTDTETVKMLENIIPNQEPYFSDYF</sequence>
<dbReference type="InterPro" id="IPR041380">
    <property type="entry name" value="Acetyltransf_17"/>
</dbReference>
<dbReference type="Pfam" id="PF13530">
    <property type="entry name" value="SCP2_2"/>
    <property type="match status" value="1"/>
</dbReference>
<dbReference type="EMBL" id="CP098242">
    <property type="protein sequence ID" value="WAW09762.1"/>
    <property type="molecule type" value="Genomic_DNA"/>
</dbReference>
<accession>A0A9E9P2C7</accession>
<dbReference type="InterPro" id="IPR025559">
    <property type="entry name" value="Eis_dom"/>
</dbReference>
<dbReference type="KEGG" id="ovb:NB640_11115"/>
<dbReference type="EC" id="2.3.1.-" evidence="2"/>
<dbReference type="Pfam" id="PF13527">
    <property type="entry name" value="Acetyltransf_9"/>
    <property type="match status" value="1"/>
</dbReference>
<organism evidence="2 3">
    <name type="scientific">Oxalobacter vibrioformis</name>
    <dbReference type="NCBI Taxonomy" id="933080"/>
    <lineage>
        <taxon>Bacteria</taxon>
        <taxon>Pseudomonadati</taxon>
        <taxon>Pseudomonadota</taxon>
        <taxon>Betaproteobacteria</taxon>
        <taxon>Burkholderiales</taxon>
        <taxon>Oxalobacteraceae</taxon>
        <taxon>Oxalobacter</taxon>
    </lineage>
</organism>
<evidence type="ECO:0000259" key="1">
    <source>
        <dbReference type="PROSITE" id="PS51186"/>
    </source>
</evidence>
<evidence type="ECO:0000313" key="3">
    <source>
        <dbReference type="Proteomes" id="UP001156215"/>
    </source>
</evidence>
<name>A0A9E9P2C7_9BURK</name>
<reference evidence="2" key="1">
    <citation type="journal article" date="2022" name="Front. Microbiol.">
        <title>New perspectives on an old grouping: The genomic and phenotypic variability of Oxalobacter formigenes and the implications for calcium oxalate stone prevention.</title>
        <authorList>
            <person name="Chmiel J.A."/>
            <person name="Carr C."/>
            <person name="Stuivenberg G.A."/>
            <person name="Venema R."/>
            <person name="Chanyi R.M."/>
            <person name="Al K.F."/>
            <person name="Giguere D."/>
            <person name="Say H."/>
            <person name="Akouris P.P."/>
            <person name="Dominguez Romero S.A."/>
            <person name="Kwong A."/>
            <person name="Tai V."/>
            <person name="Koval S.F."/>
            <person name="Razvi H."/>
            <person name="Bjazevic J."/>
            <person name="Burton J.P."/>
        </authorList>
    </citation>
    <scope>NUCLEOTIDE SEQUENCE</scope>
    <source>
        <strain evidence="2">WoOx3</strain>
    </source>
</reference>
<dbReference type="PANTHER" id="PTHR37817:SF1">
    <property type="entry name" value="N-ACETYLTRANSFERASE EIS"/>
    <property type="match status" value="1"/>
</dbReference>
<evidence type="ECO:0000313" key="2">
    <source>
        <dbReference type="EMBL" id="WAW09762.1"/>
    </source>
</evidence>
<dbReference type="PANTHER" id="PTHR37817">
    <property type="entry name" value="N-ACETYLTRANSFERASE EIS"/>
    <property type="match status" value="1"/>
</dbReference>
<keyword evidence="2" id="KW-0808">Transferase</keyword>
<gene>
    <name evidence="2" type="ORF">NB640_11115</name>
</gene>
<keyword evidence="2" id="KW-0012">Acyltransferase</keyword>
<dbReference type="Gene3D" id="3.30.1050.10">
    <property type="entry name" value="SCP2 sterol-binding domain"/>
    <property type="match status" value="1"/>
</dbReference>
<dbReference type="InterPro" id="IPR016181">
    <property type="entry name" value="Acyl_CoA_acyltransferase"/>
</dbReference>
<keyword evidence="3" id="KW-1185">Reference proteome</keyword>
<feature type="domain" description="N-acetyltransferase" evidence="1">
    <location>
        <begin position="10"/>
        <end position="165"/>
    </location>
</feature>
<dbReference type="SUPFAM" id="SSF55718">
    <property type="entry name" value="SCP-like"/>
    <property type="match status" value="1"/>
</dbReference>
<dbReference type="AlphaFoldDB" id="A0A9E9P2C7"/>
<dbReference type="InterPro" id="IPR051554">
    <property type="entry name" value="Acetyltransferase_Eis"/>
</dbReference>
<dbReference type="Pfam" id="PF17668">
    <property type="entry name" value="Acetyltransf_17"/>
    <property type="match status" value="1"/>
</dbReference>
<dbReference type="GO" id="GO:0034069">
    <property type="term" value="F:aminoglycoside N-acetyltransferase activity"/>
    <property type="evidence" value="ECO:0007669"/>
    <property type="project" value="TreeGrafter"/>
</dbReference>
<dbReference type="RefSeq" id="WP_269308766.1">
    <property type="nucleotide sequence ID" value="NZ_CP098242.1"/>
</dbReference>
<dbReference type="Gene3D" id="3.40.630.30">
    <property type="match status" value="2"/>
</dbReference>
<dbReference type="Proteomes" id="UP001156215">
    <property type="component" value="Chromosome"/>
</dbReference>
<dbReference type="GO" id="GO:0030649">
    <property type="term" value="P:aminoglycoside antibiotic catabolic process"/>
    <property type="evidence" value="ECO:0007669"/>
    <property type="project" value="TreeGrafter"/>
</dbReference>
<dbReference type="SUPFAM" id="SSF55729">
    <property type="entry name" value="Acyl-CoA N-acyltransferases (Nat)"/>
    <property type="match status" value="1"/>
</dbReference>
<dbReference type="PROSITE" id="PS51186">
    <property type="entry name" value="GNAT"/>
    <property type="match status" value="1"/>
</dbReference>
<protein>
    <submittedName>
        <fullName evidence="2">GNAT family N-acetyltransferase</fullName>
        <ecNumber evidence="2">2.3.1.-</ecNumber>
    </submittedName>
</protein>
<dbReference type="InterPro" id="IPR000182">
    <property type="entry name" value="GNAT_dom"/>
</dbReference>
<dbReference type="InterPro" id="IPR036527">
    <property type="entry name" value="SCP2_sterol-bd_dom_sf"/>
</dbReference>